<gene>
    <name evidence="6" type="ORF">DSLASN_32080</name>
</gene>
<dbReference type="InterPro" id="IPR018490">
    <property type="entry name" value="cNMP-bd_dom_sf"/>
</dbReference>
<dbReference type="CDD" id="cd00038">
    <property type="entry name" value="CAP_ED"/>
    <property type="match status" value="1"/>
</dbReference>
<evidence type="ECO:0000256" key="1">
    <source>
        <dbReference type="ARBA" id="ARBA00023015"/>
    </source>
</evidence>
<dbReference type="InterPro" id="IPR036390">
    <property type="entry name" value="WH_DNA-bd_sf"/>
</dbReference>
<organism evidence="6 7">
    <name type="scientific">Desulfoluna limicola</name>
    <dbReference type="NCBI Taxonomy" id="2810562"/>
    <lineage>
        <taxon>Bacteria</taxon>
        <taxon>Pseudomonadati</taxon>
        <taxon>Thermodesulfobacteriota</taxon>
        <taxon>Desulfobacteria</taxon>
        <taxon>Desulfobacterales</taxon>
        <taxon>Desulfolunaceae</taxon>
        <taxon>Desulfoluna</taxon>
    </lineage>
</organism>
<reference evidence="6 7" key="1">
    <citation type="submission" date="2021-02" db="EMBL/GenBank/DDBJ databases">
        <title>Complete genome of Desulfoluna sp. strain ASN36.</title>
        <authorList>
            <person name="Takahashi A."/>
            <person name="Kojima H."/>
            <person name="Fukui M."/>
        </authorList>
    </citation>
    <scope>NUCLEOTIDE SEQUENCE [LARGE SCALE GENOMIC DNA]</scope>
    <source>
        <strain evidence="6 7">ASN36</strain>
    </source>
</reference>
<evidence type="ECO:0000313" key="6">
    <source>
        <dbReference type="EMBL" id="BCS97576.1"/>
    </source>
</evidence>
<proteinExistence type="predicted"/>
<dbReference type="Pfam" id="PF13545">
    <property type="entry name" value="HTH_Crp_2"/>
    <property type="match status" value="1"/>
</dbReference>
<dbReference type="PANTHER" id="PTHR24567">
    <property type="entry name" value="CRP FAMILY TRANSCRIPTIONAL REGULATORY PROTEIN"/>
    <property type="match status" value="1"/>
</dbReference>
<dbReference type="RefSeq" id="WP_236888986.1">
    <property type="nucleotide sequence ID" value="NZ_AP024488.1"/>
</dbReference>
<accession>A0ABN6F784</accession>
<evidence type="ECO:0000259" key="5">
    <source>
        <dbReference type="PROSITE" id="PS51063"/>
    </source>
</evidence>
<dbReference type="SUPFAM" id="SSF46785">
    <property type="entry name" value="Winged helix' DNA-binding domain"/>
    <property type="match status" value="1"/>
</dbReference>
<dbReference type="Gene3D" id="2.60.120.10">
    <property type="entry name" value="Jelly Rolls"/>
    <property type="match status" value="1"/>
</dbReference>
<evidence type="ECO:0000256" key="3">
    <source>
        <dbReference type="ARBA" id="ARBA00023163"/>
    </source>
</evidence>
<dbReference type="InterPro" id="IPR014710">
    <property type="entry name" value="RmlC-like_jellyroll"/>
</dbReference>
<dbReference type="InterPro" id="IPR050397">
    <property type="entry name" value="Env_Response_Regulators"/>
</dbReference>
<protein>
    <submittedName>
        <fullName evidence="6">Crp/Fnr family transcriptional regulator</fullName>
    </submittedName>
</protein>
<feature type="domain" description="HTH crp-type" evidence="5">
    <location>
        <begin position="152"/>
        <end position="217"/>
    </location>
</feature>
<keyword evidence="3" id="KW-0804">Transcription</keyword>
<dbReference type="Pfam" id="PF00027">
    <property type="entry name" value="cNMP_binding"/>
    <property type="match status" value="1"/>
</dbReference>
<keyword evidence="1" id="KW-0805">Transcription regulation</keyword>
<dbReference type="PRINTS" id="PR00034">
    <property type="entry name" value="HTHCRP"/>
</dbReference>
<evidence type="ECO:0000313" key="7">
    <source>
        <dbReference type="Proteomes" id="UP001320148"/>
    </source>
</evidence>
<dbReference type="PROSITE" id="PS50042">
    <property type="entry name" value="CNMP_BINDING_3"/>
    <property type="match status" value="1"/>
</dbReference>
<keyword evidence="2" id="KW-0238">DNA-binding</keyword>
<dbReference type="SMART" id="SM00100">
    <property type="entry name" value="cNMP"/>
    <property type="match status" value="1"/>
</dbReference>
<evidence type="ECO:0000256" key="2">
    <source>
        <dbReference type="ARBA" id="ARBA00023125"/>
    </source>
</evidence>
<feature type="domain" description="Cyclic nucleotide-binding" evidence="4">
    <location>
        <begin position="18"/>
        <end position="127"/>
    </location>
</feature>
<sequence>MDKQTARRIIDALTLDSNLNRATESSLAELAQHARILDFARGDCIFNIGDESKHVYLVETGRVVLSKETPSGKVFTFLIAMGGMPLNAVTCFMERPRFFSARVAEESTVISIPGPIFKQWVLKHPEVAAGILATLGDLLDSAYTRLLDVIDEGAESRILNALNMLSLRIGPDLPLTNNDVAELTGVSRETAARVISNLHKHGLISKSRGAIKILTTLQPDDVSTNPFFIL</sequence>
<evidence type="ECO:0000259" key="4">
    <source>
        <dbReference type="PROSITE" id="PS50042"/>
    </source>
</evidence>
<name>A0ABN6F784_9BACT</name>
<dbReference type="SUPFAM" id="SSF51206">
    <property type="entry name" value="cAMP-binding domain-like"/>
    <property type="match status" value="1"/>
</dbReference>
<dbReference type="PROSITE" id="PS51063">
    <property type="entry name" value="HTH_CRP_2"/>
    <property type="match status" value="1"/>
</dbReference>
<keyword evidence="7" id="KW-1185">Reference proteome</keyword>
<dbReference type="SMART" id="SM00419">
    <property type="entry name" value="HTH_CRP"/>
    <property type="match status" value="1"/>
</dbReference>
<dbReference type="InterPro" id="IPR012318">
    <property type="entry name" value="HTH_CRP"/>
</dbReference>
<dbReference type="PANTHER" id="PTHR24567:SF28">
    <property type="entry name" value="LISTERIOLYSIN REGULATORY PROTEIN"/>
    <property type="match status" value="1"/>
</dbReference>
<dbReference type="Proteomes" id="UP001320148">
    <property type="component" value="Chromosome"/>
</dbReference>
<dbReference type="InterPro" id="IPR000595">
    <property type="entry name" value="cNMP-bd_dom"/>
</dbReference>
<dbReference type="EMBL" id="AP024488">
    <property type="protein sequence ID" value="BCS97576.1"/>
    <property type="molecule type" value="Genomic_DNA"/>
</dbReference>